<evidence type="ECO:0000313" key="3">
    <source>
        <dbReference type="Proteomes" id="UP000316199"/>
    </source>
</evidence>
<feature type="chain" id="PRO_5021852025" evidence="1">
    <location>
        <begin position="19"/>
        <end position="117"/>
    </location>
</feature>
<evidence type="ECO:0000256" key="1">
    <source>
        <dbReference type="SAM" id="SignalP"/>
    </source>
</evidence>
<organism evidence="2 3">
    <name type="scientific">OM182 bacterium</name>
    <dbReference type="NCBI Taxonomy" id="2510334"/>
    <lineage>
        <taxon>Bacteria</taxon>
        <taxon>Pseudomonadati</taxon>
        <taxon>Pseudomonadota</taxon>
        <taxon>Gammaproteobacteria</taxon>
        <taxon>OMG group</taxon>
        <taxon>OM182 clade</taxon>
    </lineage>
</organism>
<name>A0A520S1J4_9GAMM</name>
<dbReference type="EMBL" id="SHAG01000013">
    <property type="protein sequence ID" value="RZO76345.1"/>
    <property type="molecule type" value="Genomic_DNA"/>
</dbReference>
<dbReference type="AlphaFoldDB" id="A0A520S1J4"/>
<sequence>MKKILFISLFFFSFNTFAEHDICIAIYPTPPQCLHEEEKNNNDNLLIGTVLLVGGYYLFKDGGNEPTTLDASSGINLYTRGEFKLNFLEINKNYVYLENLETNKIQVNLLSFNYQFK</sequence>
<keyword evidence="1" id="KW-0732">Signal</keyword>
<evidence type="ECO:0000313" key="2">
    <source>
        <dbReference type="EMBL" id="RZO76345.1"/>
    </source>
</evidence>
<accession>A0A520S1J4</accession>
<protein>
    <submittedName>
        <fullName evidence="2">Uncharacterized protein</fullName>
    </submittedName>
</protein>
<comment type="caution">
    <text evidence="2">The sequence shown here is derived from an EMBL/GenBank/DDBJ whole genome shotgun (WGS) entry which is preliminary data.</text>
</comment>
<feature type="signal peptide" evidence="1">
    <location>
        <begin position="1"/>
        <end position="18"/>
    </location>
</feature>
<reference evidence="2 3" key="1">
    <citation type="submission" date="2019-02" db="EMBL/GenBank/DDBJ databases">
        <title>Prokaryotic population dynamics and viral predation in marine succession experiment using metagenomics: the confinement effect.</title>
        <authorList>
            <person name="Haro-Moreno J.M."/>
            <person name="Rodriguez-Valera F."/>
            <person name="Lopez-Perez M."/>
        </authorList>
    </citation>
    <scope>NUCLEOTIDE SEQUENCE [LARGE SCALE GENOMIC DNA]</scope>
    <source>
        <strain evidence="2">MED-G157</strain>
    </source>
</reference>
<dbReference type="Proteomes" id="UP000316199">
    <property type="component" value="Unassembled WGS sequence"/>
</dbReference>
<proteinExistence type="predicted"/>
<gene>
    <name evidence="2" type="ORF">EVA68_04650</name>
</gene>